<dbReference type="Proteomes" id="UP001060215">
    <property type="component" value="Chromosome 2"/>
</dbReference>
<evidence type="ECO:0000313" key="1">
    <source>
        <dbReference type="EMBL" id="KAI8018816.1"/>
    </source>
</evidence>
<gene>
    <name evidence="1" type="ORF">LOK49_LG04G01174</name>
</gene>
<evidence type="ECO:0000313" key="2">
    <source>
        <dbReference type="Proteomes" id="UP001060215"/>
    </source>
</evidence>
<name>A0ACC0I4H9_9ERIC</name>
<accession>A0ACC0I4H9</accession>
<proteinExistence type="predicted"/>
<sequence>MTPLKSMEDNFKAIRGYLALDSQAPLPQQTILSMDLLIWNCSGAGNKKFKLSMRDLVQIHKPDLVILMETKVEFKAMGLFFNGIGFITSAHVDPIGRSGGIWMIWNANIANVRVVEASS</sequence>
<protein>
    <submittedName>
        <fullName evidence="1">Uncharacterized protein</fullName>
    </submittedName>
</protein>
<reference evidence="1 2" key="1">
    <citation type="journal article" date="2022" name="Plant J.">
        <title>Chromosome-level genome of Camellia lanceoleosa provides a valuable resource for understanding genome evolution and self-incompatibility.</title>
        <authorList>
            <person name="Gong W."/>
            <person name="Xiao S."/>
            <person name="Wang L."/>
            <person name="Liao Z."/>
            <person name="Chang Y."/>
            <person name="Mo W."/>
            <person name="Hu G."/>
            <person name="Li W."/>
            <person name="Zhao G."/>
            <person name="Zhu H."/>
            <person name="Hu X."/>
            <person name="Ji K."/>
            <person name="Xiang X."/>
            <person name="Song Q."/>
            <person name="Yuan D."/>
            <person name="Jin S."/>
            <person name="Zhang L."/>
        </authorList>
    </citation>
    <scope>NUCLEOTIDE SEQUENCE [LARGE SCALE GENOMIC DNA]</scope>
    <source>
        <strain evidence="1">SQ_2022a</strain>
    </source>
</reference>
<comment type="caution">
    <text evidence="1">The sequence shown here is derived from an EMBL/GenBank/DDBJ whole genome shotgun (WGS) entry which is preliminary data.</text>
</comment>
<dbReference type="EMBL" id="CM045759">
    <property type="protein sequence ID" value="KAI8018816.1"/>
    <property type="molecule type" value="Genomic_DNA"/>
</dbReference>
<organism evidence="1 2">
    <name type="scientific">Camellia lanceoleosa</name>
    <dbReference type="NCBI Taxonomy" id="1840588"/>
    <lineage>
        <taxon>Eukaryota</taxon>
        <taxon>Viridiplantae</taxon>
        <taxon>Streptophyta</taxon>
        <taxon>Embryophyta</taxon>
        <taxon>Tracheophyta</taxon>
        <taxon>Spermatophyta</taxon>
        <taxon>Magnoliopsida</taxon>
        <taxon>eudicotyledons</taxon>
        <taxon>Gunneridae</taxon>
        <taxon>Pentapetalae</taxon>
        <taxon>asterids</taxon>
        <taxon>Ericales</taxon>
        <taxon>Theaceae</taxon>
        <taxon>Camellia</taxon>
    </lineage>
</organism>
<keyword evidence="2" id="KW-1185">Reference proteome</keyword>